<dbReference type="EMBL" id="CP002100">
    <property type="protein sequence ID" value="ADN51674.1"/>
    <property type="molecule type" value="Genomic_DNA"/>
</dbReference>
<sequence length="199" mass="22091">MSSILGLTITFWAVYSTNIDLSSFLERLVGLGYSVGKVYTIPGGDYYIEYLSDGSLARKSTNEGSIRIIYDSGRKALGVIAPNRDLSVVGLAEFYRALSEAKIPEPPITELFISYTDNLQICPTRSLKYMNMELSERGTTLLWGEPQGKSMYVMITPVSSERSLIMIGARGEWGFTIGILRNINELFLEVRKFNCKGGG</sequence>
<keyword evidence="2" id="KW-1185">Reference proteome</keyword>
<reference evidence="1 2" key="1">
    <citation type="journal article" date="2010" name="Stand. Genomic Sci.">
        <title>Complete genome sequence of Vulcanisaeta distributa type strain (IC-017).</title>
        <authorList>
            <person name="Mavromatis K."/>
            <person name="Sikorski J."/>
            <person name="Pabst E."/>
            <person name="Teshima H."/>
            <person name="Lapidus A."/>
            <person name="Lucas S."/>
            <person name="Nolan M."/>
            <person name="Glavina Del Rio T."/>
            <person name="Cheng J.F."/>
            <person name="Bruce D."/>
            <person name="Goodwin L."/>
            <person name="Pitluck S."/>
            <person name="Liolios K."/>
            <person name="Ivanova N."/>
            <person name="Mikhailova N."/>
            <person name="Pati A."/>
            <person name="Chen A."/>
            <person name="Palaniappan K."/>
            <person name="Land M."/>
            <person name="Hauser L."/>
            <person name="Chang Y.J."/>
            <person name="Jeffries C.D."/>
            <person name="Rohde M."/>
            <person name="Spring S."/>
            <person name="Goker M."/>
            <person name="Wirth R."/>
            <person name="Woyke T."/>
            <person name="Bristow J."/>
            <person name="Eisen J.A."/>
            <person name="Markowitz V."/>
            <person name="Hugenholtz P."/>
            <person name="Klenk H.P."/>
            <person name="Kyrpides N.C."/>
        </authorList>
    </citation>
    <scope>NUCLEOTIDE SEQUENCE [LARGE SCALE GENOMIC DNA]</scope>
    <source>
        <strain evidence="2">DSM 14429 / JCM 11212 / NBRC 100878 / IC-017</strain>
    </source>
</reference>
<dbReference type="KEGG" id="vdi:Vdis_2306"/>
<gene>
    <name evidence="1" type="ordered locus">Vdis_2306</name>
</gene>
<organism evidence="1 2">
    <name type="scientific">Vulcanisaeta distributa (strain DSM 14429 / JCM 11212 / NBRC 100878 / IC-017)</name>
    <dbReference type="NCBI Taxonomy" id="572478"/>
    <lineage>
        <taxon>Archaea</taxon>
        <taxon>Thermoproteota</taxon>
        <taxon>Thermoprotei</taxon>
        <taxon>Thermoproteales</taxon>
        <taxon>Thermoproteaceae</taxon>
        <taxon>Vulcanisaeta</taxon>
    </lineage>
</organism>
<dbReference type="Proteomes" id="UP000006681">
    <property type="component" value="Chromosome"/>
</dbReference>
<dbReference type="eggNOG" id="arCOG06057">
    <property type="taxonomic scope" value="Archaea"/>
</dbReference>
<name>E1QQR2_VULDI</name>
<dbReference type="OrthoDB" id="28209at2157"/>
<proteinExistence type="predicted"/>
<reference evidence="2" key="2">
    <citation type="journal article" date="2010" name="Stand. Genomic Sci.">
        <title>Complete genome sequence of Vulcanisaeta distributa type strain (IC-017T).</title>
        <authorList>
            <person name="Mavromatis K."/>
            <person name="Sikorski J."/>
            <person name="Pabst E."/>
            <person name="Teshima H."/>
            <person name="Lapidus A."/>
            <person name="Lucas S."/>
            <person name="Nolan M."/>
            <person name="Glavina Del Rio T."/>
            <person name="Cheng J."/>
            <person name="Bruce D."/>
            <person name="Goodwin L."/>
            <person name="Pitluck S."/>
            <person name="Liolios K."/>
            <person name="Ivanova N."/>
            <person name="Mikhailova N."/>
            <person name="Pati A."/>
            <person name="Chen A."/>
            <person name="Palaniappan K."/>
            <person name="Land M."/>
            <person name="Hauser L."/>
            <person name="Chang Y."/>
            <person name="Jeffries C."/>
            <person name="Rohde M."/>
            <person name="Spring S."/>
            <person name="Goker M."/>
            <person name="Wirth R."/>
            <person name="Woyke T."/>
            <person name="Bristow J."/>
            <person name="Eisen J."/>
            <person name="Markowitz V."/>
            <person name="Hugenholtz P."/>
            <person name="Klenk H."/>
            <person name="Kyrpides N."/>
        </authorList>
    </citation>
    <scope>NUCLEOTIDE SEQUENCE [LARGE SCALE GENOMIC DNA]</scope>
    <source>
        <strain evidence="2">DSM 14429 / JCM 11212 / NBRC 100878 / IC-017</strain>
    </source>
</reference>
<dbReference type="HOGENOM" id="CLU_1375570_0_0_2"/>
<dbReference type="RefSeq" id="WP_013337399.1">
    <property type="nucleotide sequence ID" value="NC_014537.1"/>
</dbReference>
<protein>
    <submittedName>
        <fullName evidence="1">Uncharacterized protein</fullName>
    </submittedName>
</protein>
<dbReference type="GeneID" id="9753261"/>
<accession>E1QQR2</accession>
<evidence type="ECO:0000313" key="1">
    <source>
        <dbReference type="EMBL" id="ADN51674.1"/>
    </source>
</evidence>
<dbReference type="AlphaFoldDB" id="E1QQR2"/>
<evidence type="ECO:0000313" key="2">
    <source>
        <dbReference type="Proteomes" id="UP000006681"/>
    </source>
</evidence>